<keyword evidence="2" id="KW-1185">Reference proteome</keyword>
<organism evidence="1 2">
    <name type="scientific">Candidatus Thiodiazotropha endoloripes</name>
    <dbReference type="NCBI Taxonomy" id="1818881"/>
    <lineage>
        <taxon>Bacteria</taxon>
        <taxon>Pseudomonadati</taxon>
        <taxon>Pseudomonadota</taxon>
        <taxon>Gammaproteobacteria</taxon>
        <taxon>Chromatiales</taxon>
        <taxon>Sedimenticolaceae</taxon>
        <taxon>Candidatus Thiodiazotropha</taxon>
    </lineage>
</organism>
<reference evidence="1 2" key="1">
    <citation type="submission" date="2016-03" db="EMBL/GenBank/DDBJ databases">
        <title>Chemosynthetic sulphur-oxidizing symbionts of marine invertebrate animals are capable of nitrogen fixation.</title>
        <authorList>
            <person name="Petersen J.M."/>
            <person name="Kemper A."/>
            <person name="Gruber-Vodicka H."/>
            <person name="Cardini U."/>
            <person name="Geest Mvander."/>
            <person name="Kleiner M."/>
            <person name="Bulgheresi S."/>
            <person name="Fussmann M."/>
            <person name="Herbold C."/>
            <person name="Seah B.K.B."/>
            <person name="Antony C.Paul."/>
            <person name="Liu D."/>
            <person name="Belitz A."/>
            <person name="Weber M."/>
        </authorList>
    </citation>
    <scope>NUCLEOTIDE SEQUENCE [LARGE SCALE GENOMIC DNA]</scope>
    <source>
        <strain evidence="1">G_D</strain>
    </source>
</reference>
<dbReference type="AlphaFoldDB" id="A0A1E2UMD9"/>
<proteinExistence type="predicted"/>
<dbReference type="Gene3D" id="3.10.450.50">
    <property type="match status" value="1"/>
</dbReference>
<protein>
    <recommendedName>
        <fullName evidence="3">SnoaL-like domain-containing protein</fullName>
    </recommendedName>
</protein>
<evidence type="ECO:0000313" key="2">
    <source>
        <dbReference type="Proteomes" id="UP000094849"/>
    </source>
</evidence>
<name>A0A1E2UMD9_9GAMM</name>
<evidence type="ECO:0008006" key="3">
    <source>
        <dbReference type="Google" id="ProtNLM"/>
    </source>
</evidence>
<accession>A0A1E2UMD9</accession>
<dbReference type="SUPFAM" id="SSF54427">
    <property type="entry name" value="NTF2-like"/>
    <property type="match status" value="1"/>
</dbReference>
<dbReference type="RefSeq" id="WP_069003437.1">
    <property type="nucleotide sequence ID" value="NZ_LVJW01000006.1"/>
</dbReference>
<evidence type="ECO:0000313" key="1">
    <source>
        <dbReference type="EMBL" id="ODB95839.1"/>
    </source>
</evidence>
<comment type="caution">
    <text evidence="1">The sequence shown here is derived from an EMBL/GenBank/DDBJ whole genome shotgun (WGS) entry which is preliminary data.</text>
</comment>
<dbReference type="Proteomes" id="UP000094849">
    <property type="component" value="Unassembled WGS sequence"/>
</dbReference>
<sequence length="112" mass="12795">MTKPTELAKSYMKSFFGNEPLENMEPLLADNLIFDGPLHKSSSAKEYLDALRKNPPIDVHYVLEEVYENQNSACLVYIFSKAGIQTRMAQIFEVEGEKICKIKLVFDASVFR</sequence>
<dbReference type="InterPro" id="IPR032710">
    <property type="entry name" value="NTF2-like_dom_sf"/>
</dbReference>
<dbReference type="OrthoDB" id="3578550at2"/>
<gene>
    <name evidence="1" type="ORF">A3196_03155</name>
</gene>
<dbReference type="EMBL" id="LVJZ01000003">
    <property type="protein sequence ID" value="ODB95839.1"/>
    <property type="molecule type" value="Genomic_DNA"/>
</dbReference>